<keyword evidence="4" id="KW-1185">Reference proteome</keyword>
<dbReference type="Proteomes" id="UP000234271">
    <property type="component" value="Chromosome"/>
</dbReference>
<dbReference type="InterPro" id="IPR023181">
    <property type="entry name" value="Homospermid_syn-like_C"/>
</dbReference>
<dbReference type="OrthoDB" id="9767495at2"/>
<dbReference type="Pfam" id="PF03435">
    <property type="entry name" value="Sacchrp_dh_NADP"/>
    <property type="match status" value="1"/>
</dbReference>
<gene>
    <name evidence="3" type="ORF">BLE401_01240</name>
</gene>
<name>A0A2N9YAI0_9GAMM</name>
<evidence type="ECO:0000259" key="2">
    <source>
        <dbReference type="Pfam" id="PF16653"/>
    </source>
</evidence>
<dbReference type="AlphaFoldDB" id="A0A2N9YAI0"/>
<feature type="domain" description="Saccharopine dehydrogenase-like C-terminal" evidence="2">
    <location>
        <begin position="154"/>
        <end position="441"/>
    </location>
</feature>
<dbReference type="KEGG" id="blep:AL038_04755"/>
<dbReference type="EMBL" id="CP018889">
    <property type="protein sequence ID" value="AUI67452.1"/>
    <property type="molecule type" value="Genomic_DNA"/>
</dbReference>
<dbReference type="Pfam" id="PF16653">
    <property type="entry name" value="Sacchrp_dh_C"/>
    <property type="match status" value="1"/>
</dbReference>
<dbReference type="Gene3D" id="3.40.50.720">
    <property type="entry name" value="NAD(P)-binding Rossmann-like Domain"/>
    <property type="match status" value="1"/>
</dbReference>
<sequence length="485" mass="54655">MLDFNKKILFIGFGSVAQCTLPLIICHLKIPLTQITVLDFEDQRDILQTWLAQGVRFVQERISADNLGTVLTQQVGLGDVLIDLGWNIDAIEILQWCHEHGVLYINTSVEVWDPYTDAATKHPTENTLYARHLAIQRLQSTWKSTGTTAVLEHGANPGLVSHWTKQALLDIAKAQLADGTVSGQAAEKLQDLITAQTFNYLAKTLGVKVIHCSERDTQISDKPRQVDEFVNTWSIEGFFEEGSTTAELGWGTHEKELPALAYQQTEGIKNQICLARMGMNVWVRSWVPHYPIQGMVVRHGEAFTLSDYLSVWEGGKVTYRPTVHYAYCPCDNALASLQELRGYDYQLQAQKRIMNDEIIAGGDILGAFLMGHAYKGWWTGSHLSIERSRQLVPHQNATTMQVAIAVVAAVIWMIENPQQGICTAEQLPHEYILNIARPYLGDNLSMPVDWTPRQHYKSAFQGYNQPNIDTEDVWQFKNFLITDGD</sequence>
<dbReference type="RefSeq" id="WP_062149760.1">
    <property type="nucleotide sequence ID" value="NZ_CP012373.2"/>
</dbReference>
<reference evidence="4" key="1">
    <citation type="submission" date="2016-12" db="EMBL/GenBank/DDBJ databases">
        <title>Complete Genome Sequence of Beggiatoa leptomitiformis D-401.</title>
        <authorList>
            <person name="Fomenkov A."/>
            <person name="Vincze T."/>
            <person name="Grabovich M."/>
            <person name="Anton B.P."/>
            <person name="Dubinina G."/>
            <person name="Orlova M."/>
            <person name="Belousova E."/>
            <person name="Roberts R.J."/>
        </authorList>
    </citation>
    <scope>NUCLEOTIDE SEQUENCE [LARGE SCALE GENOMIC DNA]</scope>
    <source>
        <strain evidence="4">D-401</strain>
    </source>
</reference>
<dbReference type="InterPro" id="IPR032095">
    <property type="entry name" value="Sacchrp_dh-like_C"/>
</dbReference>
<accession>A0A2N9YAI0</accession>
<protein>
    <submittedName>
        <fullName evidence="3">Homospermidine synthase</fullName>
    </submittedName>
</protein>
<evidence type="ECO:0000259" key="1">
    <source>
        <dbReference type="Pfam" id="PF03435"/>
    </source>
</evidence>
<proteinExistence type="predicted"/>
<feature type="domain" description="Saccharopine dehydrogenase NADP binding" evidence="1">
    <location>
        <begin position="8"/>
        <end position="150"/>
    </location>
</feature>
<dbReference type="InterPro" id="IPR005097">
    <property type="entry name" value="Sacchrp_dh_NADP-bd"/>
</dbReference>
<dbReference type="Gene3D" id="3.30.360.30">
    <property type="entry name" value="homospermidine synthase like"/>
    <property type="match status" value="1"/>
</dbReference>
<evidence type="ECO:0000313" key="3">
    <source>
        <dbReference type="EMBL" id="AUI67452.1"/>
    </source>
</evidence>
<organism evidence="3 4">
    <name type="scientific">Beggiatoa leptomitoformis</name>
    <dbReference type="NCBI Taxonomy" id="288004"/>
    <lineage>
        <taxon>Bacteria</taxon>
        <taxon>Pseudomonadati</taxon>
        <taxon>Pseudomonadota</taxon>
        <taxon>Gammaproteobacteria</taxon>
        <taxon>Thiotrichales</taxon>
        <taxon>Thiotrichaceae</taxon>
        <taxon>Beggiatoa</taxon>
    </lineage>
</organism>
<evidence type="ECO:0000313" key="4">
    <source>
        <dbReference type="Proteomes" id="UP000234271"/>
    </source>
</evidence>